<evidence type="ECO:0000256" key="1">
    <source>
        <dbReference type="SAM" id="Phobius"/>
    </source>
</evidence>
<organism evidence="3 4">
    <name type="scientific">Aurantiacibacter zhengii</name>
    <dbReference type="NCBI Taxonomy" id="2307003"/>
    <lineage>
        <taxon>Bacteria</taxon>
        <taxon>Pseudomonadati</taxon>
        <taxon>Pseudomonadota</taxon>
        <taxon>Alphaproteobacteria</taxon>
        <taxon>Sphingomonadales</taxon>
        <taxon>Erythrobacteraceae</taxon>
        <taxon>Aurantiacibacter</taxon>
    </lineage>
</organism>
<dbReference type="AlphaFoldDB" id="A0A418NUJ8"/>
<evidence type="ECO:0000313" key="4">
    <source>
        <dbReference type="Proteomes" id="UP000286576"/>
    </source>
</evidence>
<protein>
    <submittedName>
        <fullName evidence="3">PilZ domain-containing protein</fullName>
    </submittedName>
</protein>
<reference evidence="3 4" key="1">
    <citation type="submission" date="2018-08" db="EMBL/GenBank/DDBJ databases">
        <title>Erythrobacter zhengii sp.nov., a bacterium isolated from deep-sea sediment.</title>
        <authorList>
            <person name="Fang C."/>
            <person name="Wu Y.-H."/>
            <person name="Sun C."/>
            <person name="Wang H."/>
            <person name="Cheng H."/>
            <person name="Meng F.-X."/>
            <person name="Wang C.-S."/>
            <person name="Xu X.-W."/>
        </authorList>
    </citation>
    <scope>NUCLEOTIDE SEQUENCE [LARGE SCALE GENOMIC DNA]</scope>
    <source>
        <strain evidence="3 4">V18</strain>
    </source>
</reference>
<keyword evidence="4" id="KW-1185">Reference proteome</keyword>
<feature type="transmembrane region" description="Helical" evidence="1">
    <location>
        <begin position="117"/>
        <end position="140"/>
    </location>
</feature>
<dbReference type="Pfam" id="PF07238">
    <property type="entry name" value="PilZ"/>
    <property type="match status" value="1"/>
</dbReference>
<sequence length="141" mass="15648">MLAHSQQSRTDQREAVMLNARVVDSRGSRGARISDVSIRGLRGSMAQPPERGEFITVHFDSCELAGQVRWVDGRRFGVRLRERVDARLLTGGGNARRQAGKKLDPVRIEEDTSMKGVIITYSVLGLTALSTAYLIVTYVIF</sequence>
<keyword evidence="1" id="KW-0472">Membrane</keyword>
<comment type="caution">
    <text evidence="3">The sequence shown here is derived from an EMBL/GenBank/DDBJ whole genome shotgun (WGS) entry which is preliminary data.</text>
</comment>
<feature type="domain" description="PilZ" evidence="2">
    <location>
        <begin position="7"/>
        <end position="86"/>
    </location>
</feature>
<dbReference type="GO" id="GO:0035438">
    <property type="term" value="F:cyclic-di-GMP binding"/>
    <property type="evidence" value="ECO:0007669"/>
    <property type="project" value="InterPro"/>
</dbReference>
<gene>
    <name evidence="3" type="ORF">D2V07_04945</name>
</gene>
<dbReference type="OrthoDB" id="7429082at2"/>
<dbReference type="Proteomes" id="UP000286576">
    <property type="component" value="Unassembled WGS sequence"/>
</dbReference>
<accession>A0A418NUJ8</accession>
<dbReference type="EMBL" id="QXFL01000002">
    <property type="protein sequence ID" value="RIV87691.1"/>
    <property type="molecule type" value="Genomic_DNA"/>
</dbReference>
<dbReference type="RefSeq" id="WP_119585364.1">
    <property type="nucleotide sequence ID" value="NZ_CAWODQ010000012.1"/>
</dbReference>
<keyword evidence="1" id="KW-0812">Transmembrane</keyword>
<keyword evidence="1" id="KW-1133">Transmembrane helix</keyword>
<proteinExistence type="predicted"/>
<evidence type="ECO:0000313" key="3">
    <source>
        <dbReference type="EMBL" id="RIV87691.1"/>
    </source>
</evidence>
<dbReference type="InterPro" id="IPR009875">
    <property type="entry name" value="PilZ_domain"/>
</dbReference>
<name>A0A418NUJ8_9SPHN</name>
<evidence type="ECO:0000259" key="2">
    <source>
        <dbReference type="Pfam" id="PF07238"/>
    </source>
</evidence>